<protein>
    <recommendedName>
        <fullName evidence="3">CMD domain protein</fullName>
    </recommendedName>
</protein>
<evidence type="ECO:0000313" key="1">
    <source>
        <dbReference type="EMBL" id="MCD5314099.1"/>
    </source>
</evidence>
<dbReference type="AlphaFoldDB" id="A0A9X1NHS2"/>
<gene>
    <name evidence="1" type="ORF">LR394_24630</name>
</gene>
<evidence type="ECO:0008006" key="3">
    <source>
        <dbReference type="Google" id="ProtNLM"/>
    </source>
</evidence>
<accession>A0A9X1NHS2</accession>
<reference evidence="1" key="1">
    <citation type="submission" date="2021-11" db="EMBL/GenBank/DDBJ databases">
        <title>Streptomyces corallinus and Kineosporia corallina sp. nov., two new coral-derived marine actinobacteria.</title>
        <authorList>
            <person name="Buangrab K."/>
            <person name="Sutthacheep M."/>
            <person name="Yeemin T."/>
            <person name="Harunari E."/>
            <person name="Igarashi Y."/>
            <person name="Sripreechasak P."/>
            <person name="Kanchanasin P."/>
            <person name="Tanasupawat S."/>
            <person name="Phongsopitanun W."/>
        </authorList>
    </citation>
    <scope>NUCLEOTIDE SEQUENCE</scope>
    <source>
        <strain evidence="1">JCM 31032</strain>
    </source>
</reference>
<dbReference type="RefSeq" id="WP_231446342.1">
    <property type="nucleotide sequence ID" value="NZ_JAJOMB010000014.1"/>
</dbReference>
<name>A0A9X1NHS2_9ACTN</name>
<dbReference type="InterPro" id="IPR029032">
    <property type="entry name" value="AhpD-like"/>
</dbReference>
<organism evidence="1 2">
    <name type="scientific">Kineosporia babensis</name>
    <dbReference type="NCBI Taxonomy" id="499548"/>
    <lineage>
        <taxon>Bacteria</taxon>
        <taxon>Bacillati</taxon>
        <taxon>Actinomycetota</taxon>
        <taxon>Actinomycetes</taxon>
        <taxon>Kineosporiales</taxon>
        <taxon>Kineosporiaceae</taxon>
        <taxon>Kineosporia</taxon>
    </lineage>
</organism>
<dbReference type="Gene3D" id="1.20.1290.10">
    <property type="entry name" value="AhpD-like"/>
    <property type="match status" value="1"/>
</dbReference>
<dbReference type="Proteomes" id="UP001138997">
    <property type="component" value="Unassembled WGS sequence"/>
</dbReference>
<dbReference type="SUPFAM" id="SSF69118">
    <property type="entry name" value="AhpD-like"/>
    <property type="match status" value="1"/>
</dbReference>
<proteinExistence type="predicted"/>
<keyword evidence="2" id="KW-1185">Reference proteome</keyword>
<sequence>MTDVIDEVLGLQAGDDLYALRNTRPAVKEGLQGVYDAIYDPASSTLNQLSLDERAAVALRVCLVADVKPLAEHYRARITDEAVREAAISGRSDDARLSRILEHATLVAASPDQSGRAQIDALREAGLDETALVTLTQTIAYTSFQLRVVAGLYMIGY</sequence>
<comment type="caution">
    <text evidence="1">The sequence shown here is derived from an EMBL/GenBank/DDBJ whole genome shotgun (WGS) entry which is preliminary data.</text>
</comment>
<dbReference type="EMBL" id="JAJOMB010000014">
    <property type="protein sequence ID" value="MCD5314099.1"/>
    <property type="molecule type" value="Genomic_DNA"/>
</dbReference>
<evidence type="ECO:0000313" key="2">
    <source>
        <dbReference type="Proteomes" id="UP001138997"/>
    </source>
</evidence>